<proteinExistence type="predicted"/>
<comment type="caution">
    <text evidence="2">The sequence shown here is derived from an EMBL/GenBank/DDBJ whole genome shotgun (WGS) entry which is preliminary data.</text>
</comment>
<feature type="region of interest" description="Disordered" evidence="1">
    <location>
        <begin position="52"/>
        <end position="76"/>
    </location>
</feature>
<dbReference type="EMBL" id="JXQW01000057">
    <property type="protein sequence ID" value="KIP97843.1"/>
    <property type="molecule type" value="Genomic_DNA"/>
</dbReference>
<evidence type="ECO:0000313" key="2">
    <source>
        <dbReference type="EMBL" id="KIP97843.1"/>
    </source>
</evidence>
<evidence type="ECO:0000313" key="3">
    <source>
        <dbReference type="Proteomes" id="UP000032068"/>
    </source>
</evidence>
<feature type="compositionally biased region" description="Low complexity" evidence="1">
    <location>
        <begin position="52"/>
        <end position="65"/>
    </location>
</feature>
<sequence>MDNLNPPHKPGALLTDLESIRELLDDDLDPPLLTEKFDPDDIPLLSDVVPAAAHSPAPSSQPVAATGRTAGMASEDELRQTVQRAIGRDNEINRLDSELRAAAQLLLQDVIDDFVPQIEAELKRRLQARLHRLLPPRK</sequence>
<reference evidence="2 3" key="1">
    <citation type="submission" date="2014-12" db="EMBL/GenBank/DDBJ databases">
        <title>16Stimator: statistical estimation of ribosomal gene copy numbers from draft genome assemblies.</title>
        <authorList>
            <person name="Perisin M.A."/>
            <person name="Vetter M."/>
            <person name="Gilbert J.A."/>
            <person name="Bergelson J."/>
        </authorList>
    </citation>
    <scope>NUCLEOTIDE SEQUENCE [LARGE SCALE GENOMIC DNA]</scope>
    <source>
        <strain evidence="2 3">MEJ086</strain>
    </source>
</reference>
<dbReference type="RefSeq" id="WP_042555275.1">
    <property type="nucleotide sequence ID" value="NZ_JXQW01000057.1"/>
</dbReference>
<dbReference type="OrthoDB" id="6196114at2"/>
<dbReference type="Proteomes" id="UP000032068">
    <property type="component" value="Unassembled WGS sequence"/>
</dbReference>
<evidence type="ECO:0000256" key="1">
    <source>
        <dbReference type="SAM" id="MobiDB-lite"/>
    </source>
</evidence>
<organism evidence="2 3">
    <name type="scientific">Pseudomonas fulva</name>
    <dbReference type="NCBI Taxonomy" id="47880"/>
    <lineage>
        <taxon>Bacteria</taxon>
        <taxon>Pseudomonadati</taxon>
        <taxon>Pseudomonadota</taxon>
        <taxon>Gammaproteobacteria</taxon>
        <taxon>Pseudomonadales</taxon>
        <taxon>Pseudomonadaceae</taxon>
        <taxon>Pseudomonas</taxon>
    </lineage>
</organism>
<protein>
    <submittedName>
        <fullName evidence="2">DNA polymerase III subunit chi</fullName>
    </submittedName>
</protein>
<gene>
    <name evidence="2" type="ORF">RU08_18345</name>
</gene>
<dbReference type="AlphaFoldDB" id="A0A0D0JR52"/>
<accession>A0A0D0JR52</accession>
<name>A0A0D0JR52_9PSED</name>